<keyword evidence="11" id="KW-1185">Reference proteome</keyword>
<evidence type="ECO:0000313" key="10">
    <source>
        <dbReference type="EMBL" id="CAI0438833.1"/>
    </source>
</evidence>
<evidence type="ECO:0000313" key="11">
    <source>
        <dbReference type="Proteomes" id="UP001154282"/>
    </source>
</evidence>
<organism evidence="10 11">
    <name type="scientific">Linum tenue</name>
    <dbReference type="NCBI Taxonomy" id="586396"/>
    <lineage>
        <taxon>Eukaryota</taxon>
        <taxon>Viridiplantae</taxon>
        <taxon>Streptophyta</taxon>
        <taxon>Embryophyta</taxon>
        <taxon>Tracheophyta</taxon>
        <taxon>Spermatophyta</taxon>
        <taxon>Magnoliopsida</taxon>
        <taxon>eudicotyledons</taxon>
        <taxon>Gunneridae</taxon>
        <taxon>Pentapetalae</taxon>
        <taxon>rosids</taxon>
        <taxon>fabids</taxon>
        <taxon>Malpighiales</taxon>
        <taxon>Linaceae</taxon>
        <taxon>Linum</taxon>
    </lineage>
</organism>
<dbReference type="Pfam" id="PF13905">
    <property type="entry name" value="Thioredoxin_8"/>
    <property type="match status" value="1"/>
</dbReference>
<proteinExistence type="inferred from homology"/>
<dbReference type="PANTHER" id="PTHR13871">
    <property type="entry name" value="THIOREDOXIN"/>
    <property type="match status" value="1"/>
</dbReference>
<protein>
    <recommendedName>
        <fullName evidence="1">protein-disulfide reductase</fullName>
        <ecNumber evidence="1">1.8.1.8</ecNumber>
    </recommendedName>
</protein>
<reference evidence="10" key="1">
    <citation type="submission" date="2022-08" db="EMBL/GenBank/DDBJ databases">
        <authorList>
            <person name="Gutierrez-Valencia J."/>
        </authorList>
    </citation>
    <scope>NUCLEOTIDE SEQUENCE</scope>
</reference>
<evidence type="ECO:0000256" key="3">
    <source>
        <dbReference type="ARBA" id="ARBA00023002"/>
    </source>
</evidence>
<evidence type="ECO:0000256" key="2">
    <source>
        <dbReference type="ARBA" id="ARBA00022737"/>
    </source>
</evidence>
<dbReference type="SUPFAM" id="SSF52833">
    <property type="entry name" value="Thioredoxin-like"/>
    <property type="match status" value="1"/>
</dbReference>
<keyword evidence="3" id="KW-0560">Oxidoreductase</keyword>
<feature type="domain" description="Thioredoxin" evidence="9">
    <location>
        <begin position="2"/>
        <end position="132"/>
    </location>
</feature>
<dbReference type="Gene3D" id="3.40.30.10">
    <property type="entry name" value="Glutaredoxin"/>
    <property type="match status" value="1"/>
</dbReference>
<evidence type="ECO:0000259" key="9">
    <source>
        <dbReference type="PROSITE" id="PS51352"/>
    </source>
</evidence>
<dbReference type="InterPro" id="IPR012336">
    <property type="entry name" value="Thioredoxin-like_fold"/>
</dbReference>
<keyword evidence="2" id="KW-0677">Repeat</keyword>
<evidence type="ECO:0000256" key="7">
    <source>
        <dbReference type="ARBA" id="ARBA00047804"/>
    </source>
</evidence>
<comment type="catalytic activity">
    <reaction evidence="6">
        <text>[protein]-dithiol + NAD(+) = [protein]-disulfide + NADH + H(+)</text>
        <dbReference type="Rhea" id="RHEA:18749"/>
        <dbReference type="Rhea" id="RHEA-COMP:10593"/>
        <dbReference type="Rhea" id="RHEA-COMP:10594"/>
        <dbReference type="ChEBI" id="CHEBI:15378"/>
        <dbReference type="ChEBI" id="CHEBI:29950"/>
        <dbReference type="ChEBI" id="CHEBI:50058"/>
        <dbReference type="ChEBI" id="CHEBI:57540"/>
        <dbReference type="ChEBI" id="CHEBI:57945"/>
        <dbReference type="EC" id="1.8.1.8"/>
    </reaction>
</comment>
<dbReference type="GO" id="GO:0047134">
    <property type="term" value="F:protein-disulfide reductase [NAD(P)H] activity"/>
    <property type="evidence" value="ECO:0007669"/>
    <property type="project" value="UniProtKB-EC"/>
</dbReference>
<comment type="catalytic activity">
    <reaction evidence="7">
        <text>[protein]-dithiol + NADP(+) = [protein]-disulfide + NADPH + H(+)</text>
        <dbReference type="Rhea" id="RHEA:18753"/>
        <dbReference type="Rhea" id="RHEA-COMP:10593"/>
        <dbReference type="Rhea" id="RHEA-COMP:10594"/>
        <dbReference type="ChEBI" id="CHEBI:15378"/>
        <dbReference type="ChEBI" id="CHEBI:29950"/>
        <dbReference type="ChEBI" id="CHEBI:50058"/>
        <dbReference type="ChEBI" id="CHEBI:57783"/>
        <dbReference type="ChEBI" id="CHEBI:58349"/>
        <dbReference type="EC" id="1.8.1.8"/>
    </reaction>
</comment>
<dbReference type="Proteomes" id="UP001154282">
    <property type="component" value="Unassembled WGS sequence"/>
</dbReference>
<dbReference type="PANTHER" id="PTHR13871:SF96">
    <property type="entry name" value="THIOREDOXIN DOMAIN-CONTAINING PROTEIN"/>
    <property type="match status" value="1"/>
</dbReference>
<dbReference type="EC" id="1.8.1.8" evidence="1"/>
<evidence type="ECO:0000256" key="4">
    <source>
        <dbReference type="ARBA" id="ARBA00023027"/>
    </source>
</evidence>
<evidence type="ECO:0000256" key="5">
    <source>
        <dbReference type="ARBA" id="ARBA00025782"/>
    </source>
</evidence>
<dbReference type="InterPro" id="IPR036249">
    <property type="entry name" value="Thioredoxin-like_sf"/>
</dbReference>
<keyword evidence="4" id="KW-0520">NAD</keyword>
<dbReference type="AlphaFoldDB" id="A0AAV0LWH8"/>
<dbReference type="InterPro" id="IPR052259">
    <property type="entry name" value="Nucleoredoxin-like"/>
</dbReference>
<gene>
    <name evidence="10" type="ORF">LITE_LOCUS25936</name>
</gene>
<sequence length="132" mass="14811">MQAVGQSPMAGDNTAEDGSKDFFNLLASRGINFLLSSQGQHGLLFSANWCRPCKTFAPQLMQLYHTLKSEGRSLQIVFVSFDQDEDQFEEHFMSMPWLAVPFEPQIASNAEEHLPSSPNPNVDPIGLRWNHS</sequence>
<feature type="region of interest" description="Disordered" evidence="8">
    <location>
        <begin position="110"/>
        <end position="132"/>
    </location>
</feature>
<dbReference type="EMBL" id="CAMGYJ010000006">
    <property type="protein sequence ID" value="CAI0438833.1"/>
    <property type="molecule type" value="Genomic_DNA"/>
</dbReference>
<evidence type="ECO:0000256" key="1">
    <source>
        <dbReference type="ARBA" id="ARBA00012612"/>
    </source>
</evidence>
<dbReference type="PROSITE" id="PS51352">
    <property type="entry name" value="THIOREDOXIN_2"/>
    <property type="match status" value="1"/>
</dbReference>
<dbReference type="InterPro" id="IPR013766">
    <property type="entry name" value="Thioredoxin_domain"/>
</dbReference>
<comment type="caution">
    <text evidence="10">The sequence shown here is derived from an EMBL/GenBank/DDBJ whole genome shotgun (WGS) entry which is preliminary data.</text>
</comment>
<comment type="similarity">
    <text evidence="5">Belongs to the nucleoredoxin family.</text>
</comment>
<evidence type="ECO:0000256" key="6">
    <source>
        <dbReference type="ARBA" id="ARBA00047388"/>
    </source>
</evidence>
<evidence type="ECO:0000256" key="8">
    <source>
        <dbReference type="SAM" id="MobiDB-lite"/>
    </source>
</evidence>
<name>A0AAV0LWH8_9ROSI</name>
<accession>A0AAV0LWH8</accession>